<organism evidence="1 2">
    <name type="scientific">Plasmodium reichenowi</name>
    <dbReference type="NCBI Taxonomy" id="5854"/>
    <lineage>
        <taxon>Eukaryota</taxon>
        <taxon>Sar</taxon>
        <taxon>Alveolata</taxon>
        <taxon>Apicomplexa</taxon>
        <taxon>Aconoidasida</taxon>
        <taxon>Haemosporida</taxon>
        <taxon>Plasmodiidae</taxon>
        <taxon>Plasmodium</taxon>
        <taxon>Plasmodium (Laverania)</taxon>
    </lineage>
</organism>
<proteinExistence type="predicted"/>
<name>A0A151L3N4_PLARE</name>
<protein>
    <submittedName>
        <fullName evidence="1">Protein kinase, putative</fullName>
    </submittedName>
</protein>
<dbReference type="Proteomes" id="UP000076359">
    <property type="component" value="Unassembled WGS sequence"/>
</dbReference>
<dbReference type="KEGG" id="prei:PRSY57_0003600B"/>
<dbReference type="VEuPathDB" id="PlasmoDB:PRG01_0314800"/>
<comment type="caution">
    <text evidence="1">The sequence shown here is derived from an EMBL/GenBank/DDBJ whole genome shotgun (WGS) entry which is preliminary data.</text>
</comment>
<sequence length="126" mass="15085">MKNSKHQNKVEYNLNNISKQLDKRKIYMRYFKKGIKDKIENMGNLKVSRDMKKKKKSDLIKNKEGGLLYECSNKYIYNEDGKEKLKMDDSKNYKDNMCDNMKKKIEIVNIIPTSDTRQNYNETNEN</sequence>
<evidence type="ECO:0000313" key="2">
    <source>
        <dbReference type="Proteomes" id="UP000076359"/>
    </source>
</evidence>
<dbReference type="GeneID" id="30953500"/>
<reference evidence="1 2" key="1">
    <citation type="journal article" date="2016" name="Nat. Commun.">
        <title>Genomes of cryptic chimpanzee Plasmodium species reveal key evolutionary events leading to human malaria.</title>
        <authorList>
            <person name="Sundararaman S.A."/>
            <person name="Plenderleith L.J."/>
            <person name="Liu W."/>
            <person name="Loy D.E."/>
            <person name="Learn G.H."/>
            <person name="Li Y."/>
            <person name="Shaw K.S."/>
            <person name="Ayouba A."/>
            <person name="Peeters M."/>
            <person name="Speede S."/>
            <person name="Shaw G.M."/>
            <person name="Bushman F.D."/>
            <person name="Brisson D."/>
            <person name="Rayner J.C."/>
            <person name="Sharp P.M."/>
            <person name="Hahn B.H."/>
        </authorList>
    </citation>
    <scope>NUCLEOTIDE SEQUENCE [LARGE SCALE GENOMIC DNA]</scope>
    <source>
        <strain evidence="1 2">SY57</strain>
    </source>
</reference>
<dbReference type="GO" id="GO:0016301">
    <property type="term" value="F:kinase activity"/>
    <property type="evidence" value="ECO:0007669"/>
    <property type="project" value="UniProtKB-KW"/>
</dbReference>
<gene>
    <name evidence="1" type="ORF">PRSY57_0003600B</name>
</gene>
<dbReference type="VEuPathDB" id="PlasmoDB:PRCDC_0310700"/>
<evidence type="ECO:0000313" key="1">
    <source>
        <dbReference type="EMBL" id="KYN93562.1"/>
    </source>
</evidence>
<dbReference type="AlphaFoldDB" id="A0A151L3N4"/>
<dbReference type="EMBL" id="LVLA01000061">
    <property type="protein sequence ID" value="KYN93562.1"/>
    <property type="molecule type" value="Genomic_DNA"/>
</dbReference>
<keyword evidence="1" id="KW-0808">Transferase</keyword>
<keyword evidence="1" id="KW-0418">Kinase</keyword>
<accession>A0A151L3N4</accession>
<feature type="non-terminal residue" evidence="1">
    <location>
        <position position="1"/>
    </location>
</feature>
<dbReference type="RefSeq" id="XP_019969863.1">
    <property type="nucleotide sequence ID" value="XM_020114133.1"/>
</dbReference>
<feature type="non-terminal residue" evidence="1">
    <location>
        <position position="126"/>
    </location>
</feature>